<dbReference type="SMART" id="SM00176">
    <property type="entry name" value="RAN"/>
    <property type="match status" value="1"/>
</dbReference>
<dbReference type="InterPro" id="IPR027417">
    <property type="entry name" value="P-loop_NTPase"/>
</dbReference>
<dbReference type="SMART" id="SM00173">
    <property type="entry name" value="RAS"/>
    <property type="match status" value="1"/>
</dbReference>
<evidence type="ECO:0000313" key="5">
    <source>
        <dbReference type="EMBL" id="EMS16832.1"/>
    </source>
</evidence>
<dbReference type="SMART" id="SM00174">
    <property type="entry name" value="RHO"/>
    <property type="match status" value="1"/>
</dbReference>
<dbReference type="InterPro" id="IPR005225">
    <property type="entry name" value="Small_GTP-bd"/>
</dbReference>
<evidence type="ECO:0000256" key="4">
    <source>
        <dbReference type="ARBA" id="ARBA00023288"/>
    </source>
</evidence>
<dbReference type="PRINTS" id="PR00449">
    <property type="entry name" value="RASTRNSFRMNG"/>
</dbReference>
<gene>
    <name evidence="5" type="ORF">KM1_010640</name>
</gene>
<keyword evidence="4" id="KW-0449">Lipoprotein</keyword>
<dbReference type="CDD" id="cd00154">
    <property type="entry name" value="Rab"/>
    <property type="match status" value="1"/>
</dbReference>
<reference evidence="5 6" key="1">
    <citation type="submission" date="2013-01" db="EMBL/GenBank/DDBJ databases">
        <authorList>
            <person name="Inman J."/>
            <person name="Zafar N."/>
            <person name="Lorenzi H."/>
            <person name="Caler E."/>
        </authorList>
    </citation>
    <scope>NUCLEOTIDE SEQUENCE [LARGE SCALE GENOMIC DNA]</scope>
    <source>
        <strain evidence="5 6">HM-3:IMSS</strain>
    </source>
</reference>
<dbReference type="PROSITE" id="PS51421">
    <property type="entry name" value="RAS"/>
    <property type="match status" value="1"/>
</dbReference>
<dbReference type="InterPro" id="IPR050227">
    <property type="entry name" value="Rab"/>
</dbReference>
<dbReference type="Pfam" id="PF00071">
    <property type="entry name" value="Ras"/>
    <property type="match status" value="1"/>
</dbReference>
<dbReference type="SUPFAM" id="SSF52540">
    <property type="entry name" value="P-loop containing nucleoside triphosphate hydrolases"/>
    <property type="match status" value="1"/>
</dbReference>
<comment type="similarity">
    <text evidence="1">Belongs to the small GTPase superfamily. Rho family.</text>
</comment>
<dbReference type="OrthoDB" id="63533at2759"/>
<dbReference type="PROSITE" id="PS51420">
    <property type="entry name" value="RHO"/>
    <property type="match status" value="1"/>
</dbReference>
<keyword evidence="3" id="KW-0342">GTP-binding</keyword>
<dbReference type="PROSITE" id="PS51419">
    <property type="entry name" value="RAB"/>
    <property type="match status" value="1"/>
</dbReference>
<dbReference type="AlphaFoldDB" id="M7W982"/>
<dbReference type="Gene3D" id="3.40.50.300">
    <property type="entry name" value="P-loop containing nucleotide triphosphate hydrolases"/>
    <property type="match status" value="1"/>
</dbReference>
<dbReference type="EMBL" id="KB637333">
    <property type="protein sequence ID" value="EMS16832.1"/>
    <property type="molecule type" value="Genomic_DNA"/>
</dbReference>
<sequence>MIKQGELILKRTSKKKVNVERMNLNIYKICLVGDQSVGKTSLVNRYAKGGFSTNEKATIGANFIATSYIKQGQEIKLALWDTAGQEKYRSMVSMYYRGSRGAVIVYDVTNRTTFEDIRGWYDEIFKAEPDVVCMLVGNKADNNQERLVSSEEGEELAKELGILFSEASAKTGDNVKETFIQLFEAINFDESHLPKGDIQLNKSKQEEKGCC</sequence>
<dbReference type="InterPro" id="IPR001806">
    <property type="entry name" value="Small_GTPase"/>
</dbReference>
<evidence type="ECO:0000313" key="6">
    <source>
        <dbReference type="Proteomes" id="UP000030780"/>
    </source>
</evidence>
<dbReference type="Proteomes" id="UP000030780">
    <property type="component" value="Unassembled WGS sequence"/>
</dbReference>
<dbReference type="NCBIfam" id="TIGR00231">
    <property type="entry name" value="small_GTP"/>
    <property type="match status" value="1"/>
</dbReference>
<name>M7W982_ENTHI</name>
<dbReference type="GO" id="GO:0003924">
    <property type="term" value="F:GTPase activity"/>
    <property type="evidence" value="ECO:0007669"/>
    <property type="project" value="InterPro"/>
</dbReference>
<dbReference type="VEuPathDB" id="AmoebaDB:KM1_010640"/>
<evidence type="ECO:0000256" key="1">
    <source>
        <dbReference type="ARBA" id="ARBA00010142"/>
    </source>
</evidence>
<dbReference type="FunFam" id="3.40.50.300:FF:000823">
    <property type="entry name" value="Small GTPase RAB, putative"/>
    <property type="match status" value="1"/>
</dbReference>
<dbReference type="PANTHER" id="PTHR47977">
    <property type="entry name" value="RAS-RELATED PROTEIN RAB"/>
    <property type="match status" value="1"/>
</dbReference>
<proteinExistence type="inferred from homology"/>
<keyword evidence="2" id="KW-0547">Nucleotide-binding</keyword>
<dbReference type="SMART" id="SM00175">
    <property type="entry name" value="RAB"/>
    <property type="match status" value="1"/>
</dbReference>
<protein>
    <submittedName>
        <fullName evidence="5">Small GTPase EhRabF4, putative</fullName>
    </submittedName>
</protein>
<accession>M7W982</accession>
<evidence type="ECO:0000256" key="2">
    <source>
        <dbReference type="ARBA" id="ARBA00022741"/>
    </source>
</evidence>
<dbReference type="SMART" id="SM00177">
    <property type="entry name" value="ARF"/>
    <property type="match status" value="1"/>
</dbReference>
<organism evidence="5 6">
    <name type="scientific">Entamoeba histolytica HM-3:IMSS</name>
    <dbReference type="NCBI Taxonomy" id="885315"/>
    <lineage>
        <taxon>Eukaryota</taxon>
        <taxon>Amoebozoa</taxon>
        <taxon>Evosea</taxon>
        <taxon>Archamoebae</taxon>
        <taxon>Mastigamoebida</taxon>
        <taxon>Entamoebidae</taxon>
        <taxon>Entamoeba</taxon>
    </lineage>
</organism>
<evidence type="ECO:0000256" key="3">
    <source>
        <dbReference type="ARBA" id="ARBA00023134"/>
    </source>
</evidence>
<dbReference type="GO" id="GO:0005525">
    <property type="term" value="F:GTP binding"/>
    <property type="evidence" value="ECO:0007669"/>
    <property type="project" value="UniProtKB-KW"/>
</dbReference>